<gene>
    <name evidence="11" type="ORF">TSA1_13515</name>
</gene>
<evidence type="ECO:0000256" key="2">
    <source>
        <dbReference type="ARBA" id="ARBA00003117"/>
    </source>
</evidence>
<dbReference type="EMBL" id="LFJC01000003">
    <property type="protein sequence ID" value="PIT06054.1"/>
    <property type="molecule type" value="Genomic_DNA"/>
</dbReference>
<dbReference type="NCBIfam" id="TIGR03105">
    <property type="entry name" value="gln_synth_III"/>
    <property type="match status" value="1"/>
</dbReference>
<dbReference type="PANTHER" id="PTHR43785:SF12">
    <property type="entry name" value="TYPE-1 GLUTAMINE SYNTHETASE 2"/>
    <property type="match status" value="1"/>
</dbReference>
<keyword evidence="4" id="KW-0547">Nucleotide-binding</keyword>
<feature type="domain" description="GS catalytic" evidence="10">
    <location>
        <begin position="113"/>
        <end position="455"/>
    </location>
</feature>
<dbReference type="Gene3D" id="3.30.590.10">
    <property type="entry name" value="Glutamine synthetase/guanido kinase, catalytic domain"/>
    <property type="match status" value="1"/>
</dbReference>
<feature type="domain" description="GS beta-grasp" evidence="9">
    <location>
        <begin position="24"/>
        <end position="113"/>
    </location>
</feature>
<evidence type="ECO:0000256" key="4">
    <source>
        <dbReference type="ARBA" id="ARBA00022741"/>
    </source>
</evidence>
<sequence>MAPGSLATPRGLDLLGAQAFLRQAGVRYVLAQFVDLHGVAKSKSVPVQHLEDVLTDGAGFAGAGAWGLGMLPHEAEYMVVCELDTLTVTPWAPAYARMMGVGTVKGVPHPVDTRNVLKRQVARLAERGWTLNTGLEPEFILLRRDADGKLLPFDGTDTLAKPAYDYRGLMRGRSFLERVTESLQAVGVDVYQIDHEDANGQYEINFKYADALKTADQILFFKMAASEIANDLGAICSFMPKPRSSSTGSGMHIHCSIADANGSNLFHDDGDSNGLGLTKLAYHFLGGVMAHAKGLTALLAPTVNSYKRLVVGRTVSGATWAPAFIAYGDNNRTAMARIPYGRIEIRTGDSSMNPYLATAALIAAGLDGIDRELHPGEPKNVNFYGLSLEEIRDMGVELLPQTLAEAIGELEADPVFSAALGPQVINEFVSLKKSEWLEYHRHVSDWEVERYLSFF</sequence>
<name>A0A2M6UN60_9BRAD</name>
<evidence type="ECO:0000256" key="8">
    <source>
        <dbReference type="RuleBase" id="RU000384"/>
    </source>
</evidence>
<evidence type="ECO:0000256" key="6">
    <source>
        <dbReference type="ARBA" id="ARBA00023231"/>
    </source>
</evidence>
<evidence type="ECO:0000256" key="1">
    <source>
        <dbReference type="ARBA" id="ARBA00001946"/>
    </source>
</evidence>
<comment type="similarity">
    <text evidence="7 8">Belongs to the glutamine synthetase family.</text>
</comment>
<dbReference type="Proteomes" id="UP000228930">
    <property type="component" value="Unassembled WGS sequence"/>
</dbReference>
<evidence type="ECO:0000256" key="7">
    <source>
        <dbReference type="PROSITE-ProRule" id="PRU01330"/>
    </source>
</evidence>
<evidence type="ECO:0000259" key="10">
    <source>
        <dbReference type="PROSITE" id="PS51987"/>
    </source>
</evidence>
<evidence type="ECO:0000313" key="12">
    <source>
        <dbReference type="Proteomes" id="UP000228930"/>
    </source>
</evidence>
<reference evidence="11 12" key="1">
    <citation type="submission" date="2015-06" db="EMBL/GenBank/DDBJ databases">
        <title>Comparative genome analysis of nirS-carrying Bradyrhizobium sp. strains.</title>
        <authorList>
            <person name="Ishii S."/>
            <person name="Jang J."/>
            <person name="Nishizawa T."/>
            <person name="Senoo K."/>
        </authorList>
    </citation>
    <scope>NUCLEOTIDE SEQUENCE [LARGE SCALE GENOMIC DNA]</scope>
    <source>
        <strain evidence="11 12">TSA1</strain>
    </source>
</reference>
<dbReference type="Pfam" id="PF00120">
    <property type="entry name" value="Gln-synt_C"/>
    <property type="match status" value="1"/>
</dbReference>
<dbReference type="GO" id="GO:0004356">
    <property type="term" value="F:glutamine synthetase activity"/>
    <property type="evidence" value="ECO:0007669"/>
    <property type="project" value="InterPro"/>
</dbReference>
<dbReference type="AlphaFoldDB" id="A0A2M6UN60"/>
<dbReference type="GO" id="GO:0005524">
    <property type="term" value="F:ATP binding"/>
    <property type="evidence" value="ECO:0007669"/>
    <property type="project" value="UniProtKB-KW"/>
</dbReference>
<keyword evidence="6" id="KW-0535">Nitrogen fixation</keyword>
<evidence type="ECO:0000256" key="5">
    <source>
        <dbReference type="ARBA" id="ARBA00022840"/>
    </source>
</evidence>
<dbReference type="Gene3D" id="3.10.20.70">
    <property type="entry name" value="Glutamine synthetase, N-terminal domain"/>
    <property type="match status" value="1"/>
</dbReference>
<accession>A0A2M6UN60</accession>
<dbReference type="SUPFAM" id="SSF54368">
    <property type="entry name" value="Glutamine synthetase, N-terminal domain"/>
    <property type="match status" value="1"/>
</dbReference>
<dbReference type="PROSITE" id="PS51986">
    <property type="entry name" value="GS_BETA_GRASP"/>
    <property type="match status" value="1"/>
</dbReference>
<keyword evidence="5" id="KW-0067">ATP-binding</keyword>
<dbReference type="InterPro" id="IPR008147">
    <property type="entry name" value="Gln_synt_N"/>
</dbReference>
<evidence type="ECO:0000313" key="11">
    <source>
        <dbReference type="EMBL" id="PIT06054.1"/>
    </source>
</evidence>
<evidence type="ECO:0000256" key="3">
    <source>
        <dbReference type="ARBA" id="ARBA00022598"/>
    </source>
</evidence>
<proteinExistence type="inferred from homology"/>
<dbReference type="InterPro" id="IPR036651">
    <property type="entry name" value="Gln_synt_N_sf"/>
</dbReference>
<keyword evidence="3" id="KW-0436">Ligase</keyword>
<comment type="function">
    <text evidence="2">Catalyzes the ATP-dependent biosynthesis of glutamine from glutamate and ammonia.</text>
</comment>
<dbReference type="PROSITE" id="PS51987">
    <property type="entry name" value="GS_CATALYTIC"/>
    <property type="match status" value="1"/>
</dbReference>
<dbReference type="SMART" id="SM01230">
    <property type="entry name" value="Gln-synt_C"/>
    <property type="match status" value="1"/>
</dbReference>
<dbReference type="PANTHER" id="PTHR43785">
    <property type="entry name" value="GAMMA-GLUTAMYLPUTRESCINE SYNTHETASE"/>
    <property type="match status" value="1"/>
</dbReference>
<comment type="cofactor">
    <cofactor evidence="1">
        <name>Mg(2+)</name>
        <dbReference type="ChEBI" id="CHEBI:18420"/>
    </cofactor>
</comment>
<dbReference type="GO" id="GO:0006542">
    <property type="term" value="P:glutamine biosynthetic process"/>
    <property type="evidence" value="ECO:0007669"/>
    <property type="project" value="InterPro"/>
</dbReference>
<organism evidence="11 12">
    <name type="scientific">Bradyrhizobium nitroreducens</name>
    <dbReference type="NCBI Taxonomy" id="709803"/>
    <lineage>
        <taxon>Bacteria</taxon>
        <taxon>Pseudomonadati</taxon>
        <taxon>Pseudomonadota</taxon>
        <taxon>Alphaproteobacteria</taxon>
        <taxon>Hyphomicrobiales</taxon>
        <taxon>Nitrobacteraceae</taxon>
        <taxon>Bradyrhizobium</taxon>
    </lineage>
</organism>
<dbReference type="InterPro" id="IPR014746">
    <property type="entry name" value="Gln_synth/guanido_kin_cat_dom"/>
</dbReference>
<dbReference type="InterPro" id="IPR017536">
    <property type="entry name" value="Glutamine_synthetase_typeIII"/>
</dbReference>
<evidence type="ECO:0000259" key="9">
    <source>
        <dbReference type="PROSITE" id="PS51986"/>
    </source>
</evidence>
<dbReference type="SUPFAM" id="SSF55931">
    <property type="entry name" value="Glutamine synthetase/guanido kinase"/>
    <property type="match status" value="1"/>
</dbReference>
<keyword evidence="12" id="KW-1185">Reference proteome</keyword>
<comment type="caution">
    <text evidence="11">The sequence shown here is derived from an EMBL/GenBank/DDBJ whole genome shotgun (WGS) entry which is preliminary data.</text>
</comment>
<protein>
    <submittedName>
        <fullName evidence="11">Glutamine synthetase</fullName>
    </submittedName>
</protein>
<dbReference type="InterPro" id="IPR008146">
    <property type="entry name" value="Gln_synth_cat_dom"/>
</dbReference>